<dbReference type="GO" id="GO:0031564">
    <property type="term" value="P:transcription antitermination"/>
    <property type="evidence" value="ECO:0007669"/>
    <property type="project" value="UniProtKB-UniRule"/>
</dbReference>
<protein>
    <recommendedName>
        <fullName evidence="7">Transcription termination/antitermination protein NusA</fullName>
    </recommendedName>
</protein>
<dbReference type="CDD" id="cd22529">
    <property type="entry name" value="KH-II_NusA_rpt2"/>
    <property type="match status" value="1"/>
</dbReference>
<dbReference type="SUPFAM" id="SSF69705">
    <property type="entry name" value="Transcription factor NusA, N-terminal domain"/>
    <property type="match status" value="1"/>
</dbReference>
<dbReference type="SUPFAM" id="SSF50249">
    <property type="entry name" value="Nucleic acid-binding proteins"/>
    <property type="match status" value="1"/>
</dbReference>
<dbReference type="InterPro" id="IPR012340">
    <property type="entry name" value="NA-bd_OB-fold"/>
</dbReference>
<comment type="caution">
    <text evidence="11">The sequence shown here is derived from an EMBL/GenBank/DDBJ whole genome shotgun (WGS) entry which is preliminary data.</text>
</comment>
<feature type="region of interest" description="Disordered" evidence="8">
    <location>
        <begin position="397"/>
        <end position="455"/>
    </location>
</feature>
<gene>
    <name evidence="7" type="primary">nusA</name>
    <name evidence="11" type="ORF">A3F28_01085</name>
</gene>
<evidence type="ECO:0000259" key="10">
    <source>
        <dbReference type="SMART" id="SM00322"/>
    </source>
</evidence>
<dbReference type="InterPro" id="IPR004087">
    <property type="entry name" value="KH_dom"/>
</dbReference>
<dbReference type="InterPro" id="IPR030842">
    <property type="entry name" value="TF_NusA_bacterial"/>
</dbReference>
<dbReference type="InterPro" id="IPR015946">
    <property type="entry name" value="KH_dom-like_a/b"/>
</dbReference>
<feature type="compositionally biased region" description="Acidic residues" evidence="8">
    <location>
        <begin position="421"/>
        <end position="430"/>
    </location>
</feature>
<feature type="region of interest" description="Disordered" evidence="8">
    <location>
        <begin position="87"/>
        <end position="115"/>
    </location>
</feature>
<feature type="compositionally biased region" description="Basic and acidic residues" evidence="8">
    <location>
        <begin position="92"/>
        <end position="101"/>
    </location>
</feature>
<keyword evidence="1 7" id="KW-0806">Transcription termination</keyword>
<evidence type="ECO:0000256" key="4">
    <source>
        <dbReference type="ARBA" id="ARBA00022884"/>
    </source>
</evidence>
<dbReference type="Gene3D" id="2.40.50.140">
    <property type="entry name" value="Nucleic acid-binding proteins"/>
    <property type="match status" value="1"/>
</dbReference>
<dbReference type="Pfam" id="PF08529">
    <property type="entry name" value="NusA_N"/>
    <property type="match status" value="1"/>
</dbReference>
<organism evidence="11 12">
    <name type="scientific">Candidatus Uhrbacteria bacterium RIFCSPHIGHO2_12_FULL_57_11</name>
    <dbReference type="NCBI Taxonomy" id="1802398"/>
    <lineage>
        <taxon>Bacteria</taxon>
        <taxon>Candidatus Uhriibacteriota</taxon>
    </lineage>
</organism>
<dbReference type="InterPro" id="IPR013735">
    <property type="entry name" value="TF_NusA_N"/>
</dbReference>
<dbReference type="InterPro" id="IPR010213">
    <property type="entry name" value="TF_NusA"/>
</dbReference>
<dbReference type="InterPro" id="IPR036555">
    <property type="entry name" value="NusA_N_sf"/>
</dbReference>
<dbReference type="PROSITE" id="PS50084">
    <property type="entry name" value="KH_TYPE_1"/>
    <property type="match status" value="1"/>
</dbReference>
<dbReference type="Pfam" id="PF13184">
    <property type="entry name" value="KH_NusA_1st"/>
    <property type="match status" value="1"/>
</dbReference>
<reference evidence="11 12" key="1">
    <citation type="journal article" date="2016" name="Nat. Commun.">
        <title>Thousands of microbial genomes shed light on interconnected biogeochemical processes in an aquifer system.</title>
        <authorList>
            <person name="Anantharaman K."/>
            <person name="Brown C.T."/>
            <person name="Hug L.A."/>
            <person name="Sharon I."/>
            <person name="Castelle C.J."/>
            <person name="Probst A.J."/>
            <person name="Thomas B.C."/>
            <person name="Singh A."/>
            <person name="Wilkins M.J."/>
            <person name="Karaoz U."/>
            <person name="Brodie E.L."/>
            <person name="Williams K.H."/>
            <person name="Hubbard S.S."/>
            <person name="Banfield J.F."/>
        </authorList>
    </citation>
    <scope>NUCLEOTIDE SEQUENCE [LARGE SCALE GENOMIC DNA]</scope>
</reference>
<keyword evidence="4 7" id="KW-0694">RNA-binding</keyword>
<accession>A0A1F7UL52</accession>
<dbReference type="InterPro" id="IPR009019">
    <property type="entry name" value="KH_sf_prok-type"/>
</dbReference>
<dbReference type="SMART" id="SM00316">
    <property type="entry name" value="S1"/>
    <property type="match status" value="1"/>
</dbReference>
<sequence>MASPIMQAIKQISEEKGLPAAAVLETIEAALSAAYRKDFGKKNQNVKVEFEPETGAIRVFDIKEVVSDEFVAGALKAEEEARLAAEASAGEGAKKEEEKAVRPSAPGEVVASAEPTEEVKYNPKLHLSLTEARAIKPDALISEELRIELEVPGAFGRMAAMTAKQVITQRLREAERSIIFNEYKSKEHEVLNAIVQRREGRVVLVDLGRVTGVMLPEDQMPTEEYRPGERVKVYVVSVQLTVKGPEILVSRTHPEIIRKLFTLEIPEVSSGVVVINSIAREAGARSKVAVSSLQENVDPIGASIGQRGSRIQTIIGELGGEKVDIIEHDENAERFIRNALSPAKIVKVTLRTEEKTAMVEVAADQLSLAIGKGGQNVRLAARLTGWKINIIEAKGGGEGEVAAEAAPEEEKEKPSESVEQPSEEIMEGAEEMTQQVAEVTSEEAAVEEPPAENKE</sequence>
<evidence type="ECO:0000256" key="7">
    <source>
        <dbReference type="HAMAP-Rule" id="MF_00945"/>
    </source>
</evidence>
<dbReference type="InterPro" id="IPR025249">
    <property type="entry name" value="TF_NusA_KH_1st"/>
</dbReference>
<evidence type="ECO:0000256" key="1">
    <source>
        <dbReference type="ARBA" id="ARBA00022472"/>
    </source>
</evidence>
<dbReference type="GO" id="GO:0005829">
    <property type="term" value="C:cytosol"/>
    <property type="evidence" value="ECO:0007669"/>
    <property type="project" value="TreeGrafter"/>
</dbReference>
<dbReference type="InterPro" id="IPR003029">
    <property type="entry name" value="S1_domain"/>
</dbReference>
<dbReference type="InterPro" id="IPR058582">
    <property type="entry name" value="KH_NusA_2nd"/>
</dbReference>
<comment type="subcellular location">
    <subcellularLocation>
        <location evidence="7">Cytoplasm</location>
    </subcellularLocation>
</comment>
<dbReference type="CDD" id="cd02134">
    <property type="entry name" value="KH-II_NusA_rpt1"/>
    <property type="match status" value="1"/>
</dbReference>
<feature type="domain" description="S1 motif" evidence="9">
    <location>
        <begin position="186"/>
        <end position="252"/>
    </location>
</feature>
<keyword evidence="3 7" id="KW-0889">Transcription antitermination</keyword>
<dbReference type="PANTHER" id="PTHR22648">
    <property type="entry name" value="TRANSCRIPTION TERMINATION FACTOR NUSA"/>
    <property type="match status" value="1"/>
</dbReference>
<dbReference type="Gene3D" id="3.30.1480.10">
    <property type="entry name" value="NusA, N-terminal domain"/>
    <property type="match status" value="1"/>
</dbReference>
<feature type="domain" description="K Homology" evidence="10">
    <location>
        <begin position="282"/>
        <end position="344"/>
    </location>
</feature>
<dbReference type="AlphaFoldDB" id="A0A1F7UL52"/>
<evidence type="ECO:0000256" key="8">
    <source>
        <dbReference type="SAM" id="MobiDB-lite"/>
    </source>
</evidence>
<dbReference type="GO" id="GO:0003700">
    <property type="term" value="F:DNA-binding transcription factor activity"/>
    <property type="evidence" value="ECO:0007669"/>
    <property type="project" value="InterPro"/>
</dbReference>
<name>A0A1F7UL52_9BACT</name>
<evidence type="ECO:0000313" key="12">
    <source>
        <dbReference type="Proteomes" id="UP000176598"/>
    </source>
</evidence>
<dbReference type="Proteomes" id="UP000176598">
    <property type="component" value="Unassembled WGS sequence"/>
</dbReference>
<dbReference type="GO" id="GO:0003723">
    <property type="term" value="F:RNA binding"/>
    <property type="evidence" value="ECO:0007669"/>
    <property type="project" value="UniProtKB-UniRule"/>
</dbReference>
<evidence type="ECO:0000256" key="3">
    <source>
        <dbReference type="ARBA" id="ARBA00022814"/>
    </source>
</evidence>
<evidence type="ECO:0000259" key="9">
    <source>
        <dbReference type="SMART" id="SM00316"/>
    </source>
</evidence>
<dbReference type="SUPFAM" id="SSF54814">
    <property type="entry name" value="Prokaryotic type KH domain (KH-domain type II)"/>
    <property type="match status" value="2"/>
</dbReference>
<dbReference type="GO" id="GO:0006353">
    <property type="term" value="P:DNA-templated transcription termination"/>
    <property type="evidence" value="ECO:0007669"/>
    <property type="project" value="UniProtKB-UniRule"/>
</dbReference>
<dbReference type="Gene3D" id="3.30.300.20">
    <property type="match status" value="2"/>
</dbReference>
<evidence type="ECO:0000256" key="5">
    <source>
        <dbReference type="ARBA" id="ARBA00023015"/>
    </source>
</evidence>
<dbReference type="HAMAP" id="MF_00945_B">
    <property type="entry name" value="NusA_B"/>
    <property type="match status" value="1"/>
</dbReference>
<feature type="domain" description="K Homology" evidence="10">
    <location>
        <begin position="353"/>
        <end position="445"/>
    </location>
</feature>
<evidence type="ECO:0000256" key="2">
    <source>
        <dbReference type="ARBA" id="ARBA00022490"/>
    </source>
</evidence>
<dbReference type="PANTHER" id="PTHR22648:SF0">
    <property type="entry name" value="TRANSCRIPTION TERMINATION_ANTITERMINATION PROTEIN NUSA"/>
    <property type="match status" value="1"/>
</dbReference>
<dbReference type="FunFam" id="3.30.300.20:FF:000005">
    <property type="entry name" value="Transcription termination/antitermination protein NusA"/>
    <property type="match status" value="1"/>
</dbReference>
<comment type="subunit">
    <text evidence="7">Monomer. Binds directly to the core enzyme of the DNA-dependent RNA polymerase and to nascent RNA.</text>
</comment>
<comment type="similarity">
    <text evidence="7">Belongs to the NusA family.</text>
</comment>
<evidence type="ECO:0000256" key="6">
    <source>
        <dbReference type="ARBA" id="ARBA00023163"/>
    </source>
</evidence>
<keyword evidence="6 7" id="KW-0804">Transcription</keyword>
<keyword evidence="5 7" id="KW-0805">Transcription regulation</keyword>
<dbReference type="EMBL" id="MGEG01000034">
    <property type="protein sequence ID" value="OGL78474.1"/>
    <property type="molecule type" value="Genomic_DNA"/>
</dbReference>
<comment type="function">
    <text evidence="7">Participates in both transcription termination and antitermination.</text>
</comment>
<keyword evidence="2 7" id="KW-0963">Cytoplasm</keyword>
<proteinExistence type="inferred from homology"/>
<dbReference type="NCBIfam" id="TIGR01953">
    <property type="entry name" value="NusA"/>
    <property type="match status" value="1"/>
</dbReference>
<feature type="compositionally biased region" description="Acidic residues" evidence="8">
    <location>
        <begin position="440"/>
        <end position="455"/>
    </location>
</feature>
<evidence type="ECO:0000313" key="11">
    <source>
        <dbReference type="EMBL" id="OGL78474.1"/>
    </source>
</evidence>
<dbReference type="FunFam" id="3.30.300.20:FF:000002">
    <property type="entry name" value="Transcription termination/antitermination protein NusA"/>
    <property type="match status" value="1"/>
</dbReference>
<dbReference type="CDD" id="cd04455">
    <property type="entry name" value="S1_NusA"/>
    <property type="match status" value="1"/>
</dbReference>
<dbReference type="SMART" id="SM00322">
    <property type="entry name" value="KH"/>
    <property type="match status" value="2"/>
</dbReference>
<dbReference type="Pfam" id="PF26594">
    <property type="entry name" value="KH_NusA_2nd"/>
    <property type="match status" value="1"/>
</dbReference>